<keyword evidence="3" id="KW-0805">Transcription regulation</keyword>
<evidence type="ECO:0000256" key="2">
    <source>
        <dbReference type="ARBA" id="ARBA00022833"/>
    </source>
</evidence>
<dbReference type="PANTHER" id="PTHR47659">
    <property type="entry name" value="ZN(II)2CYS6 TRANSCRIPTION FACTOR (EUROFUNG)-RELATED"/>
    <property type="match status" value="1"/>
</dbReference>
<dbReference type="InterPro" id="IPR036864">
    <property type="entry name" value="Zn2-C6_fun-type_DNA-bd_sf"/>
</dbReference>
<feature type="compositionally biased region" description="Basic residues" evidence="8">
    <location>
        <begin position="63"/>
        <end position="80"/>
    </location>
</feature>
<feature type="non-terminal residue" evidence="10">
    <location>
        <position position="80"/>
    </location>
</feature>
<keyword evidence="1" id="KW-0479">Metal-binding</keyword>
<evidence type="ECO:0000313" key="10">
    <source>
        <dbReference type="EMBL" id="KAJ7715119.1"/>
    </source>
</evidence>
<dbReference type="CDD" id="cd00067">
    <property type="entry name" value="GAL4"/>
    <property type="match status" value="1"/>
</dbReference>
<evidence type="ECO:0000256" key="7">
    <source>
        <dbReference type="ARBA" id="ARBA00040903"/>
    </source>
</evidence>
<comment type="caution">
    <text evidence="10">The sequence shown here is derived from an EMBL/GenBank/DDBJ whole genome shotgun (WGS) entry which is preliminary data.</text>
</comment>
<evidence type="ECO:0000313" key="11">
    <source>
        <dbReference type="Proteomes" id="UP001215598"/>
    </source>
</evidence>
<dbReference type="PROSITE" id="PS50048">
    <property type="entry name" value="ZN2_CY6_FUNGAL_2"/>
    <property type="match status" value="1"/>
</dbReference>
<keyword evidence="11" id="KW-1185">Reference proteome</keyword>
<evidence type="ECO:0000256" key="1">
    <source>
        <dbReference type="ARBA" id="ARBA00022723"/>
    </source>
</evidence>
<dbReference type="PANTHER" id="PTHR47659:SF7">
    <property type="entry name" value="FUNGAL TRANSCRIPTIONAL REGULATORY PROTEIN, N-TERMINAL DOMAIN-CONTAINING PROTEIN"/>
    <property type="match status" value="1"/>
</dbReference>
<dbReference type="InterPro" id="IPR001138">
    <property type="entry name" value="Zn2Cys6_DnaBD"/>
</dbReference>
<proteinExistence type="predicted"/>
<sequence length="80" mass="9124">SLHTHTWTFPTSLVSLPVRAQRTQVKNACTNCQKAHKKCDQSRPCQRCTSYGVDGCISSQKKDRTKGKTRGPYKKRKWKG</sequence>
<accession>A0AAD7MFL0</accession>
<keyword evidence="2" id="KW-0862">Zinc</keyword>
<dbReference type="EMBL" id="JARKIB010000314">
    <property type="protein sequence ID" value="KAJ7715119.1"/>
    <property type="molecule type" value="Genomic_DNA"/>
</dbReference>
<name>A0AAD7MFL0_9AGAR</name>
<dbReference type="InterPro" id="IPR050335">
    <property type="entry name" value="ERT1_acuK_gluconeogen_tf"/>
</dbReference>
<dbReference type="SUPFAM" id="SSF57701">
    <property type="entry name" value="Zn2/Cys6 DNA-binding domain"/>
    <property type="match status" value="1"/>
</dbReference>
<dbReference type="GO" id="GO:0003677">
    <property type="term" value="F:DNA binding"/>
    <property type="evidence" value="ECO:0007669"/>
    <property type="project" value="UniProtKB-KW"/>
</dbReference>
<keyword evidence="5" id="KW-0804">Transcription</keyword>
<reference evidence="10" key="1">
    <citation type="submission" date="2023-03" db="EMBL/GenBank/DDBJ databases">
        <title>Massive genome expansion in bonnet fungi (Mycena s.s.) driven by repeated elements and novel gene families across ecological guilds.</title>
        <authorList>
            <consortium name="Lawrence Berkeley National Laboratory"/>
            <person name="Harder C.B."/>
            <person name="Miyauchi S."/>
            <person name="Viragh M."/>
            <person name="Kuo A."/>
            <person name="Thoen E."/>
            <person name="Andreopoulos B."/>
            <person name="Lu D."/>
            <person name="Skrede I."/>
            <person name="Drula E."/>
            <person name="Henrissat B."/>
            <person name="Morin E."/>
            <person name="Kohler A."/>
            <person name="Barry K."/>
            <person name="LaButti K."/>
            <person name="Morin E."/>
            <person name="Salamov A."/>
            <person name="Lipzen A."/>
            <person name="Mereny Z."/>
            <person name="Hegedus B."/>
            <person name="Baldrian P."/>
            <person name="Stursova M."/>
            <person name="Weitz H."/>
            <person name="Taylor A."/>
            <person name="Grigoriev I.V."/>
            <person name="Nagy L.G."/>
            <person name="Martin F."/>
            <person name="Kauserud H."/>
        </authorList>
    </citation>
    <scope>NUCLEOTIDE SEQUENCE</scope>
    <source>
        <strain evidence="10">CBHHK182m</strain>
    </source>
</reference>
<protein>
    <recommendedName>
        <fullName evidence="7">Transcription activator of gluconeogenesis ERT1</fullName>
    </recommendedName>
</protein>
<gene>
    <name evidence="10" type="ORF">B0H16DRAFT_1221500</name>
</gene>
<organism evidence="10 11">
    <name type="scientific">Mycena metata</name>
    <dbReference type="NCBI Taxonomy" id="1033252"/>
    <lineage>
        <taxon>Eukaryota</taxon>
        <taxon>Fungi</taxon>
        <taxon>Dikarya</taxon>
        <taxon>Basidiomycota</taxon>
        <taxon>Agaricomycotina</taxon>
        <taxon>Agaricomycetes</taxon>
        <taxon>Agaricomycetidae</taxon>
        <taxon>Agaricales</taxon>
        <taxon>Marasmiineae</taxon>
        <taxon>Mycenaceae</taxon>
        <taxon>Mycena</taxon>
    </lineage>
</organism>
<feature type="non-terminal residue" evidence="10">
    <location>
        <position position="1"/>
    </location>
</feature>
<evidence type="ECO:0000259" key="9">
    <source>
        <dbReference type="PROSITE" id="PS50048"/>
    </source>
</evidence>
<dbReference type="Gene3D" id="4.10.240.10">
    <property type="entry name" value="Zn(2)-C6 fungal-type DNA-binding domain"/>
    <property type="match status" value="1"/>
</dbReference>
<dbReference type="GO" id="GO:0000981">
    <property type="term" value="F:DNA-binding transcription factor activity, RNA polymerase II-specific"/>
    <property type="evidence" value="ECO:0007669"/>
    <property type="project" value="InterPro"/>
</dbReference>
<dbReference type="SMART" id="SM00066">
    <property type="entry name" value="GAL4"/>
    <property type="match status" value="1"/>
</dbReference>
<dbReference type="AlphaFoldDB" id="A0AAD7MFL0"/>
<evidence type="ECO:0000256" key="5">
    <source>
        <dbReference type="ARBA" id="ARBA00023163"/>
    </source>
</evidence>
<dbReference type="Proteomes" id="UP001215598">
    <property type="component" value="Unassembled WGS sequence"/>
</dbReference>
<evidence type="ECO:0000256" key="3">
    <source>
        <dbReference type="ARBA" id="ARBA00023015"/>
    </source>
</evidence>
<evidence type="ECO:0000256" key="4">
    <source>
        <dbReference type="ARBA" id="ARBA00023125"/>
    </source>
</evidence>
<evidence type="ECO:0000256" key="6">
    <source>
        <dbReference type="ARBA" id="ARBA00023242"/>
    </source>
</evidence>
<keyword evidence="4" id="KW-0238">DNA-binding</keyword>
<evidence type="ECO:0000256" key="8">
    <source>
        <dbReference type="SAM" id="MobiDB-lite"/>
    </source>
</evidence>
<keyword evidence="6" id="KW-0539">Nucleus</keyword>
<dbReference type="Pfam" id="PF00172">
    <property type="entry name" value="Zn_clus"/>
    <property type="match status" value="1"/>
</dbReference>
<feature type="region of interest" description="Disordered" evidence="8">
    <location>
        <begin position="58"/>
        <end position="80"/>
    </location>
</feature>
<feature type="domain" description="Zn(2)-C6 fungal-type" evidence="9">
    <location>
        <begin position="28"/>
        <end position="58"/>
    </location>
</feature>
<dbReference type="GO" id="GO:0008270">
    <property type="term" value="F:zinc ion binding"/>
    <property type="evidence" value="ECO:0007669"/>
    <property type="project" value="InterPro"/>
</dbReference>